<dbReference type="PANTHER" id="PTHR16255">
    <property type="entry name" value="REQUIRED FOR MEIOTIC NUCLEAR DIVISION PROTEIN 1 HOMOLOG"/>
    <property type="match status" value="1"/>
</dbReference>
<gene>
    <name evidence="4" type="ORF">EIP91_007898</name>
</gene>
<dbReference type="Proteomes" id="UP000292702">
    <property type="component" value="Unassembled WGS sequence"/>
</dbReference>
<organism evidence="4 5">
    <name type="scientific">Steccherinum ochraceum</name>
    <dbReference type="NCBI Taxonomy" id="92696"/>
    <lineage>
        <taxon>Eukaryota</taxon>
        <taxon>Fungi</taxon>
        <taxon>Dikarya</taxon>
        <taxon>Basidiomycota</taxon>
        <taxon>Agaricomycotina</taxon>
        <taxon>Agaricomycetes</taxon>
        <taxon>Polyporales</taxon>
        <taxon>Steccherinaceae</taxon>
        <taxon>Steccherinum</taxon>
    </lineage>
</organism>
<protein>
    <recommendedName>
        <fullName evidence="3">DUF155 domain-containing protein</fullName>
    </recommendedName>
</protein>
<dbReference type="Pfam" id="PF02582">
    <property type="entry name" value="DUF155"/>
    <property type="match status" value="1"/>
</dbReference>
<evidence type="ECO:0000313" key="5">
    <source>
        <dbReference type="Proteomes" id="UP000292702"/>
    </source>
</evidence>
<reference evidence="4 5" key="1">
    <citation type="submission" date="2018-11" db="EMBL/GenBank/DDBJ databases">
        <title>Genome assembly of Steccherinum ochraceum LE-BIN_3174, the white-rot fungus of the Steccherinaceae family (The Residual Polyporoid clade, Polyporales, Basidiomycota).</title>
        <authorList>
            <person name="Fedorova T.V."/>
            <person name="Glazunova O.A."/>
            <person name="Landesman E.O."/>
            <person name="Moiseenko K.V."/>
            <person name="Psurtseva N.V."/>
            <person name="Savinova O.S."/>
            <person name="Shakhova N.V."/>
            <person name="Tyazhelova T.V."/>
            <person name="Vasina D.V."/>
        </authorList>
    </citation>
    <scope>NUCLEOTIDE SEQUENCE [LARGE SCALE GENOMIC DNA]</scope>
    <source>
        <strain evidence="4 5">LE-BIN_3174</strain>
    </source>
</reference>
<dbReference type="PANTHER" id="PTHR16255:SF1">
    <property type="entry name" value="REQUIRED FOR MEIOTIC NUCLEAR DIVISION PROTEIN 1 HOMOLOG"/>
    <property type="match status" value="1"/>
</dbReference>
<dbReference type="AlphaFoldDB" id="A0A4R0RQ97"/>
<evidence type="ECO:0000259" key="3">
    <source>
        <dbReference type="Pfam" id="PF02582"/>
    </source>
</evidence>
<dbReference type="EMBL" id="RWJN01000043">
    <property type="protein sequence ID" value="TCD69342.1"/>
    <property type="molecule type" value="Genomic_DNA"/>
</dbReference>
<evidence type="ECO:0000256" key="2">
    <source>
        <dbReference type="SAM" id="MobiDB-lite"/>
    </source>
</evidence>
<dbReference type="OrthoDB" id="242766at2759"/>
<feature type="domain" description="DUF155" evidence="3">
    <location>
        <begin position="130"/>
        <end position="324"/>
    </location>
</feature>
<evidence type="ECO:0000313" key="4">
    <source>
        <dbReference type="EMBL" id="TCD69342.1"/>
    </source>
</evidence>
<comment type="caution">
    <text evidence="4">The sequence shown here is derived from an EMBL/GenBank/DDBJ whole genome shotgun (WGS) entry which is preliminary data.</text>
</comment>
<feature type="region of interest" description="Disordered" evidence="2">
    <location>
        <begin position="42"/>
        <end position="61"/>
    </location>
</feature>
<dbReference type="InterPro" id="IPR051624">
    <property type="entry name" value="RMD1/Sad1-interacting"/>
</dbReference>
<dbReference type="GO" id="GO:0070131">
    <property type="term" value="P:positive regulation of mitochondrial translation"/>
    <property type="evidence" value="ECO:0007669"/>
    <property type="project" value="TreeGrafter"/>
</dbReference>
<accession>A0A4R0RQ97</accession>
<sequence>MSSTAHIRRFWASAGACRARPASLPSSRARWTAVAHRTFTSTSASPSAADDSKTLKPKASTPLRRAAAASLPIRSNPTPTRSTIQPVFTLATATRYVLPRLRSYLPHSSRHLHDALWVPTWGVDGKVGEVFIFSNGSFVLWGLGEEEAKKFAAEVLRKAGVEVEPLVEAETEDLEFVTDPSENTRIQGDLIILGKTPPAESDESIPPNLPSSTFPQDTLLARYAFSQALSRSTALSAFEERLETYLSSMSSLPDSLVKTGAPGMSRVALVKKLGELLKFRQALNLNRENFSDTPDFYWAEPVFEGYFNTLSNALEMRARTRSVNDKITYAAEMQSVLRSLLTETSGHRMELIIILLIAVEVVICLIRDVPELLELKDASDQEPKKHAQ</sequence>
<proteinExistence type="inferred from homology"/>
<dbReference type="GO" id="GO:0005739">
    <property type="term" value="C:mitochondrion"/>
    <property type="evidence" value="ECO:0007669"/>
    <property type="project" value="UniProtKB-ARBA"/>
</dbReference>
<evidence type="ECO:0000256" key="1">
    <source>
        <dbReference type="ARBA" id="ARBA00008306"/>
    </source>
</evidence>
<name>A0A4R0RQ97_9APHY</name>
<comment type="similarity">
    <text evidence="1">Belongs to the RMD1/sif2 family.</text>
</comment>
<keyword evidence="5" id="KW-1185">Reference proteome</keyword>
<dbReference type="InterPro" id="IPR003734">
    <property type="entry name" value="DUF155"/>
</dbReference>